<feature type="compositionally biased region" description="Basic and acidic residues" evidence="3">
    <location>
        <begin position="106"/>
        <end position="125"/>
    </location>
</feature>
<dbReference type="EnsemblPlants" id="Zm00001eb060720_T003">
    <property type="protein sequence ID" value="Zm00001eb060720_P003"/>
    <property type="gene ID" value="Zm00001eb060720"/>
</dbReference>
<dbReference type="EnsemblPlants" id="Zm00001eb060720_T001">
    <property type="protein sequence ID" value="Zm00001eb060720_P001"/>
    <property type="gene ID" value="Zm00001eb060720"/>
</dbReference>
<feature type="domain" description="ENT" evidence="4">
    <location>
        <begin position="252"/>
        <end position="309"/>
    </location>
</feature>
<dbReference type="PANTHER" id="PTHR33432:SF33">
    <property type="entry name" value="OS03G0796400 PROTEIN"/>
    <property type="match status" value="1"/>
</dbReference>
<organism evidence="5">
    <name type="scientific">Zea mays</name>
    <name type="common">Maize</name>
    <dbReference type="NCBI Taxonomy" id="4577"/>
    <lineage>
        <taxon>Eukaryota</taxon>
        <taxon>Viridiplantae</taxon>
        <taxon>Streptophyta</taxon>
        <taxon>Embryophyta</taxon>
        <taxon>Tracheophyta</taxon>
        <taxon>Spermatophyta</taxon>
        <taxon>Magnoliopsida</taxon>
        <taxon>Liliopsida</taxon>
        <taxon>Poales</taxon>
        <taxon>Poaceae</taxon>
        <taxon>PACMAD clade</taxon>
        <taxon>Panicoideae</taxon>
        <taxon>Andropogonodae</taxon>
        <taxon>Andropogoneae</taxon>
        <taxon>Tripsacinae</taxon>
        <taxon>Zea</taxon>
    </lineage>
</organism>
<dbReference type="OMA" id="AGQISHI"/>
<reference evidence="6" key="3">
    <citation type="submission" date="2021-05" db="UniProtKB">
        <authorList>
            <consortium name="EnsemblPlants"/>
        </authorList>
    </citation>
    <scope>IDENTIFICATION</scope>
    <source>
        <strain evidence="6">cv. B73</strain>
    </source>
</reference>
<dbReference type="Gramene" id="Zm00001eb060720_T001">
    <property type="protein sequence ID" value="Zm00001eb060720_P001"/>
    <property type="gene ID" value="Zm00001eb060720"/>
</dbReference>
<name>A0A096QZR2_MAIZE</name>
<sequence>MKLKNSALETFKENNTIFTPEGNFHSTKMREEYVAGPNQPAVVETRCKWMIGDVTEVLDRNTWKLGKILKMLKNDYFVIRLADCIRLKEFHISSLRIPRGLEAPESKPFHAAADKATGRDKRRPADGASPGTRAVQQTCHRTTYDLGSSGKKRKPDADASRHPGIASAHIRKVAAASNLNGGIADSYLHNDPQAIGDAQCSVASCSVNDLYRLGNGGNAERRPAAAVCLPDDAMSACPCTPGARDGEGEEEAAAALHGLQLEAYRSTMRALYASGPLTWAQEALLTNLRLSLNISNEEHLLQLKRLLSS</sequence>
<dbReference type="FunCoup" id="A0A096QZR2">
    <property type="interactions" value="301"/>
</dbReference>
<dbReference type="ExpressionAtlas" id="A0A096QZR2">
    <property type="expression patterns" value="baseline and differential"/>
</dbReference>
<dbReference type="OrthoDB" id="663550at2759"/>
<comment type="subcellular location">
    <subcellularLocation>
        <location evidence="1">Nucleus</location>
    </subcellularLocation>
</comment>
<dbReference type="KEGG" id="zma:100282602"/>
<dbReference type="GeneID" id="100282602"/>
<dbReference type="PANTHER" id="PTHR33432">
    <property type="entry name" value="PROTEIN EMSY-LIKE 4"/>
    <property type="match status" value="1"/>
</dbReference>
<keyword evidence="2" id="KW-0539">Nucleus</keyword>
<proteinExistence type="predicted"/>
<dbReference type="EMBL" id="CM007647">
    <property type="protein sequence ID" value="ONM10260.1"/>
    <property type="molecule type" value="Genomic_DNA"/>
</dbReference>
<dbReference type="InterPro" id="IPR005491">
    <property type="entry name" value="ENT_dom"/>
</dbReference>
<dbReference type="InterPro" id="IPR033485">
    <property type="entry name" value="EMSY-LIKE_plant"/>
</dbReference>
<dbReference type="eggNOG" id="KOG4675">
    <property type="taxonomic scope" value="Eukaryota"/>
</dbReference>
<dbReference type="EnsemblPlants" id="Zm00001eb060720_T002">
    <property type="protein sequence ID" value="Zm00001eb060720_P002"/>
    <property type="gene ID" value="Zm00001eb060720"/>
</dbReference>
<dbReference type="GO" id="GO:0050832">
    <property type="term" value="P:defense response to fungus"/>
    <property type="evidence" value="ECO:0007669"/>
    <property type="project" value="InterPro"/>
</dbReference>
<gene>
    <name evidence="6" type="primary">LOC100282602</name>
    <name evidence="5" type="ORF">ZEAMMB73_Zm00001d034439</name>
</gene>
<dbReference type="RefSeq" id="NP_001362255.1">
    <property type="nucleotide sequence ID" value="NM_001375326.1"/>
</dbReference>
<evidence type="ECO:0000259" key="4">
    <source>
        <dbReference type="PROSITE" id="PS51138"/>
    </source>
</evidence>
<protein>
    <submittedName>
        <fullName evidence="5">RNA binding protein</fullName>
    </submittedName>
</protein>
<dbReference type="PROSITE" id="PS51138">
    <property type="entry name" value="ENT"/>
    <property type="match status" value="1"/>
</dbReference>
<evidence type="ECO:0000256" key="3">
    <source>
        <dbReference type="SAM" id="MobiDB-lite"/>
    </source>
</evidence>
<reference evidence="5 7" key="1">
    <citation type="submission" date="2015-12" db="EMBL/GenBank/DDBJ databases">
        <title>Update maize B73 reference genome by single molecule sequencing technologies.</title>
        <authorList>
            <consortium name="Maize Genome Sequencing Project"/>
            <person name="Ware D."/>
        </authorList>
    </citation>
    <scope>NUCLEOTIDE SEQUENCE [LARGE SCALE GENOMIC DNA]</scope>
    <source>
        <strain evidence="7">cv. B73</strain>
        <tissue evidence="5">Seedling</tissue>
    </source>
</reference>
<dbReference type="RefSeq" id="XP_008676593.1">
    <property type="nucleotide sequence ID" value="XM_008678371.4"/>
</dbReference>
<dbReference type="PaxDb" id="4577-GRMZM2G068936_P01"/>
<feature type="region of interest" description="Disordered" evidence="3">
    <location>
        <begin position="106"/>
        <end position="164"/>
    </location>
</feature>
<dbReference type="GO" id="GO:0005634">
    <property type="term" value="C:nucleus"/>
    <property type="evidence" value="ECO:0000318"/>
    <property type="project" value="GO_Central"/>
</dbReference>
<dbReference type="InterPro" id="IPR036142">
    <property type="entry name" value="ENT_dom-like_sf"/>
</dbReference>
<evidence type="ECO:0000313" key="6">
    <source>
        <dbReference type="EnsemblPlants" id="Zm00001eb060720_P001"/>
    </source>
</evidence>
<evidence type="ECO:0000313" key="7">
    <source>
        <dbReference type="Proteomes" id="UP000007305"/>
    </source>
</evidence>
<dbReference type="Gene3D" id="1.10.1240.40">
    <property type="entry name" value="ENT domain"/>
    <property type="match status" value="1"/>
</dbReference>
<dbReference type="Gramene" id="Zm00001eb060720_T002">
    <property type="protein sequence ID" value="Zm00001eb060720_P002"/>
    <property type="gene ID" value="Zm00001eb060720"/>
</dbReference>
<accession>A0A096QZR2</accession>
<evidence type="ECO:0000256" key="1">
    <source>
        <dbReference type="ARBA" id="ARBA00004123"/>
    </source>
</evidence>
<evidence type="ECO:0000256" key="2">
    <source>
        <dbReference type="ARBA" id="ARBA00023242"/>
    </source>
</evidence>
<dbReference type="HOGENOM" id="CLU_046482_2_0_1"/>
<dbReference type="Pfam" id="PF03735">
    <property type="entry name" value="ENT"/>
    <property type="match status" value="1"/>
</dbReference>
<dbReference type="AlphaFoldDB" id="A0A096QZR2"/>
<dbReference type="SMR" id="A0A096QZR2"/>
<keyword evidence="7" id="KW-1185">Reference proteome</keyword>
<dbReference type="SMART" id="SM01191">
    <property type="entry name" value="ENT"/>
    <property type="match status" value="1"/>
</dbReference>
<dbReference type="Gramene" id="Zm00001eb060720_T003">
    <property type="protein sequence ID" value="Zm00001eb060720_P003"/>
    <property type="gene ID" value="Zm00001eb060720"/>
</dbReference>
<dbReference type="SUPFAM" id="SSF158639">
    <property type="entry name" value="ENT-like"/>
    <property type="match status" value="1"/>
</dbReference>
<dbReference type="Proteomes" id="UP000007305">
    <property type="component" value="Chromosome 1"/>
</dbReference>
<evidence type="ECO:0000313" key="5">
    <source>
        <dbReference type="EMBL" id="ONM10260.1"/>
    </source>
</evidence>
<reference evidence="6" key="2">
    <citation type="submission" date="2019-07" db="EMBL/GenBank/DDBJ databases">
        <authorList>
            <person name="Seetharam A."/>
            <person name="Woodhouse M."/>
            <person name="Cannon E."/>
        </authorList>
    </citation>
    <scope>NUCLEOTIDE SEQUENCE [LARGE SCALE GENOMIC DNA]</scope>
    <source>
        <strain evidence="6">cv. B73</strain>
    </source>
</reference>